<comment type="caution">
    <text evidence="2">The sequence shown here is derived from an EMBL/GenBank/DDBJ whole genome shotgun (WGS) entry which is preliminary data.</text>
</comment>
<keyword evidence="1" id="KW-1133">Transmembrane helix</keyword>
<protein>
    <submittedName>
        <fullName evidence="2">Pilus assembly protein</fullName>
    </submittedName>
</protein>
<evidence type="ECO:0000256" key="1">
    <source>
        <dbReference type="SAM" id="Phobius"/>
    </source>
</evidence>
<reference evidence="2" key="1">
    <citation type="submission" date="2022-11" db="EMBL/GenBank/DDBJ databases">
        <title>WGS of Natronobacillus azotifigens 24KS-1, an anaerobic diazotrophic haloalkaliphile from soda-rich habitats.</title>
        <authorList>
            <person name="Sorokin D.Y."/>
            <person name="Merkel A.Y."/>
        </authorList>
    </citation>
    <scope>NUCLEOTIDE SEQUENCE</scope>
    <source>
        <strain evidence="2">24KS-1</strain>
    </source>
</reference>
<dbReference type="EMBL" id="JAPRAT010000013">
    <property type="protein sequence ID" value="MCZ0703143.1"/>
    <property type="molecule type" value="Genomic_DNA"/>
</dbReference>
<dbReference type="RefSeq" id="WP_268779914.1">
    <property type="nucleotide sequence ID" value="NZ_JAPRAT010000013.1"/>
</dbReference>
<keyword evidence="1" id="KW-0812">Transmembrane</keyword>
<accession>A0A9J6RC71</accession>
<keyword evidence="3" id="KW-1185">Reference proteome</keyword>
<feature type="transmembrane region" description="Helical" evidence="1">
    <location>
        <begin position="12"/>
        <end position="34"/>
    </location>
</feature>
<sequence>MRQLFKRETGSITLEASIVMPMFVLFVVFLLYMIQFAIVDITINKALSDATKEIATQIYPVKVTAEGITNYAQSKYDDIPEEYRESINDSKEFVEEQNAYIEEVLGVDLIGEVTDGVTNTINTAILTTLVRKSLEDQQIPFINPDDLTVISGRMPLVNSEEEYVEIIASYEMNIPIPFLEKKYEMRKRVVERAWIGS</sequence>
<evidence type="ECO:0000313" key="3">
    <source>
        <dbReference type="Proteomes" id="UP001084197"/>
    </source>
</evidence>
<keyword evidence="1" id="KW-0472">Membrane</keyword>
<dbReference type="AlphaFoldDB" id="A0A9J6RC71"/>
<evidence type="ECO:0000313" key="2">
    <source>
        <dbReference type="EMBL" id="MCZ0703143.1"/>
    </source>
</evidence>
<dbReference type="Proteomes" id="UP001084197">
    <property type="component" value="Unassembled WGS sequence"/>
</dbReference>
<organism evidence="2 3">
    <name type="scientific">Natronobacillus azotifigens</name>
    <dbReference type="NCBI Taxonomy" id="472978"/>
    <lineage>
        <taxon>Bacteria</taxon>
        <taxon>Bacillati</taxon>
        <taxon>Bacillota</taxon>
        <taxon>Bacilli</taxon>
        <taxon>Bacillales</taxon>
        <taxon>Bacillaceae</taxon>
        <taxon>Natronobacillus</taxon>
    </lineage>
</organism>
<name>A0A9J6RC71_9BACI</name>
<proteinExistence type="predicted"/>
<gene>
    <name evidence="2" type="ORF">OWO01_07960</name>
</gene>